<keyword evidence="4" id="KW-0862">Zinc</keyword>
<dbReference type="GO" id="GO:0006310">
    <property type="term" value="P:DNA recombination"/>
    <property type="evidence" value="ECO:0007669"/>
    <property type="project" value="UniProtKB-KW"/>
</dbReference>
<dbReference type="PANTHER" id="PTHR30446">
    <property type="entry name" value="RECOMBINATION PROTEIN RECR"/>
    <property type="match status" value="1"/>
</dbReference>
<reference evidence="8 9" key="1">
    <citation type="submission" date="2018-10" db="EMBL/GenBank/DDBJ databases">
        <title>Thermophilic Lithotrophy and Phototrophy in an Intertidal, Iron-rich, Geothermal Spring.</title>
        <authorList>
            <person name="Ward L.M."/>
            <person name="Idei A."/>
            <person name="Nakagawa M."/>
            <person name="Ueno Y."/>
            <person name="Fischer W."/>
            <person name="Mcglynn S.E."/>
        </authorList>
    </citation>
    <scope>NUCLEOTIDE SEQUENCE [LARGE SCALE GENOMIC DNA]</scope>
    <source>
        <strain evidence="8">J137</strain>
    </source>
</reference>
<dbReference type="InterPro" id="IPR000093">
    <property type="entry name" value="DNA_Rcmb_RecR"/>
</dbReference>
<feature type="domain" description="Toprim" evidence="7">
    <location>
        <begin position="83"/>
        <end position="183"/>
    </location>
</feature>
<name>A0A3M0Z1T9_9BACT</name>
<keyword evidence="1" id="KW-0479">Metal-binding</keyword>
<evidence type="ECO:0000256" key="2">
    <source>
        <dbReference type="ARBA" id="ARBA00022763"/>
    </source>
</evidence>
<dbReference type="PANTHER" id="PTHR30446:SF0">
    <property type="entry name" value="RECOMBINATION PROTEIN RECR"/>
    <property type="match status" value="1"/>
</dbReference>
<dbReference type="Gene3D" id="3.40.1360.10">
    <property type="match status" value="1"/>
</dbReference>
<accession>A0A3M0Z1T9</accession>
<dbReference type="Proteomes" id="UP000269410">
    <property type="component" value="Unassembled WGS sequence"/>
</dbReference>
<dbReference type="InterPro" id="IPR006171">
    <property type="entry name" value="TOPRIM_dom"/>
</dbReference>
<dbReference type="AlphaFoldDB" id="A0A3M0Z1T9"/>
<dbReference type="GO" id="GO:0003677">
    <property type="term" value="F:DNA binding"/>
    <property type="evidence" value="ECO:0007669"/>
    <property type="project" value="InterPro"/>
</dbReference>
<dbReference type="SUPFAM" id="SSF111304">
    <property type="entry name" value="Recombination protein RecR"/>
    <property type="match status" value="1"/>
</dbReference>
<evidence type="ECO:0000313" key="9">
    <source>
        <dbReference type="Proteomes" id="UP000269410"/>
    </source>
</evidence>
<keyword evidence="6" id="KW-0234">DNA repair</keyword>
<organism evidence="8 9">
    <name type="scientific">Candidatus Dojkabacteria bacterium</name>
    <dbReference type="NCBI Taxonomy" id="2099670"/>
    <lineage>
        <taxon>Bacteria</taxon>
        <taxon>Candidatus Dojkabacteria</taxon>
    </lineage>
</organism>
<dbReference type="PROSITE" id="PS50880">
    <property type="entry name" value="TOPRIM"/>
    <property type="match status" value="1"/>
</dbReference>
<evidence type="ECO:0000256" key="1">
    <source>
        <dbReference type="ARBA" id="ARBA00022723"/>
    </source>
</evidence>
<protein>
    <submittedName>
        <fullName evidence="8">Toprim domain-containing protein</fullName>
    </submittedName>
</protein>
<gene>
    <name evidence="8" type="ORF">D6810_00405</name>
</gene>
<keyword evidence="2" id="KW-0227">DNA damage</keyword>
<sequence length="206" mass="23149">MLAAKNQKPLSILSNIISNLTGLPQRTSFRIAVSIAQKDVSWLEKLLSEFLRERSLLSRCDNCNCLVKTGECLYCGKSGRTLDTLLIVKDDYDLSLFSDVEGYSGCFFTLNSDLISPLNKVYSSDLPLAAIKKYLLENKGNLKEVIFAFDQNLEAEVTIMFLKNFMTNILPNLNFYRLAKGLPTGASLEYVSKEVVQEALKLKQKI</sequence>
<comment type="caution">
    <text evidence="8">The sequence shown here is derived from an EMBL/GenBank/DDBJ whole genome shotgun (WGS) entry which is preliminary data.</text>
</comment>
<evidence type="ECO:0000256" key="6">
    <source>
        <dbReference type="ARBA" id="ARBA00023204"/>
    </source>
</evidence>
<dbReference type="InterPro" id="IPR023627">
    <property type="entry name" value="Rcmb_RecR"/>
</dbReference>
<evidence type="ECO:0000313" key="8">
    <source>
        <dbReference type="EMBL" id="RMD77637.1"/>
    </source>
</evidence>
<keyword evidence="3" id="KW-0863">Zinc-finger</keyword>
<evidence type="ECO:0000256" key="5">
    <source>
        <dbReference type="ARBA" id="ARBA00023172"/>
    </source>
</evidence>
<dbReference type="EMBL" id="RFKV01000015">
    <property type="protein sequence ID" value="RMD77637.1"/>
    <property type="molecule type" value="Genomic_DNA"/>
</dbReference>
<dbReference type="GO" id="GO:0008270">
    <property type="term" value="F:zinc ion binding"/>
    <property type="evidence" value="ECO:0007669"/>
    <property type="project" value="UniProtKB-KW"/>
</dbReference>
<evidence type="ECO:0000256" key="4">
    <source>
        <dbReference type="ARBA" id="ARBA00022833"/>
    </source>
</evidence>
<keyword evidence="5" id="KW-0233">DNA recombination</keyword>
<dbReference type="GO" id="GO:0006281">
    <property type="term" value="P:DNA repair"/>
    <property type="evidence" value="ECO:0007669"/>
    <property type="project" value="UniProtKB-KW"/>
</dbReference>
<proteinExistence type="predicted"/>
<evidence type="ECO:0000259" key="7">
    <source>
        <dbReference type="PROSITE" id="PS50880"/>
    </source>
</evidence>
<evidence type="ECO:0000256" key="3">
    <source>
        <dbReference type="ARBA" id="ARBA00022771"/>
    </source>
</evidence>